<feature type="transmembrane region" description="Helical" evidence="7">
    <location>
        <begin position="62"/>
        <end position="79"/>
    </location>
</feature>
<dbReference type="InterPro" id="IPR011701">
    <property type="entry name" value="MFS"/>
</dbReference>
<accession>A0A6N3ARM5</accession>
<dbReference type="PANTHER" id="PTHR43266">
    <property type="entry name" value="MACROLIDE-EFFLUX PROTEIN"/>
    <property type="match status" value="1"/>
</dbReference>
<dbReference type="GO" id="GO:0005886">
    <property type="term" value="C:plasma membrane"/>
    <property type="evidence" value="ECO:0007669"/>
    <property type="project" value="UniProtKB-SubCell"/>
</dbReference>
<dbReference type="GO" id="GO:0022857">
    <property type="term" value="F:transmembrane transporter activity"/>
    <property type="evidence" value="ECO:0007669"/>
    <property type="project" value="InterPro"/>
</dbReference>
<dbReference type="SUPFAM" id="SSF103473">
    <property type="entry name" value="MFS general substrate transporter"/>
    <property type="match status" value="1"/>
</dbReference>
<feature type="transmembrane region" description="Helical" evidence="7">
    <location>
        <begin position="332"/>
        <end position="355"/>
    </location>
</feature>
<dbReference type="AlphaFoldDB" id="A0A6N3ARM5"/>
<feature type="transmembrane region" description="Helical" evidence="7">
    <location>
        <begin position="29"/>
        <end position="50"/>
    </location>
</feature>
<evidence type="ECO:0000256" key="5">
    <source>
        <dbReference type="ARBA" id="ARBA00022989"/>
    </source>
</evidence>
<feature type="transmembrane region" description="Helical" evidence="7">
    <location>
        <begin position="238"/>
        <end position="258"/>
    </location>
</feature>
<keyword evidence="4 7" id="KW-0812">Transmembrane</keyword>
<evidence type="ECO:0000256" key="4">
    <source>
        <dbReference type="ARBA" id="ARBA00022692"/>
    </source>
</evidence>
<keyword evidence="6 7" id="KW-0472">Membrane</keyword>
<feature type="transmembrane region" description="Helical" evidence="7">
    <location>
        <begin position="265"/>
        <end position="286"/>
    </location>
</feature>
<evidence type="ECO:0000256" key="3">
    <source>
        <dbReference type="ARBA" id="ARBA00022475"/>
    </source>
</evidence>
<keyword evidence="5 7" id="KW-1133">Transmembrane helix</keyword>
<feature type="transmembrane region" description="Helical" evidence="7">
    <location>
        <begin position="361"/>
        <end position="382"/>
    </location>
</feature>
<evidence type="ECO:0000256" key="6">
    <source>
        <dbReference type="ARBA" id="ARBA00023136"/>
    </source>
</evidence>
<evidence type="ECO:0000256" key="2">
    <source>
        <dbReference type="ARBA" id="ARBA00022448"/>
    </source>
</evidence>
<keyword evidence="2" id="KW-0813">Transport</keyword>
<keyword evidence="3" id="KW-1003">Cell membrane</keyword>
<feature type="transmembrane region" description="Helical" evidence="7">
    <location>
        <begin position="5"/>
        <end position="23"/>
    </location>
</feature>
<sequence>MIFDLVSTFGSEIFFFACSFYILRETSNGALYGFVIGMMAVVQIVLGPIMGNLADYKSNRKMIFIAQLLSVLSITVFLVGYQNHLWALVILMMMLTATDVPVGLIIESNLAKITGEQLERFVSLRNIVIMATSFLAPVIGGIVVGFLSIEQMGYVILVTESLAMLTIAFIPLNRHVEKENQAFINNFKKGFHYIWAKKDLATMVVYLAVINIILYAIPIGISMLAIQKMHVSSSAFGWIEASLTISMVLGSIILAIFPPKQNLRLYLIGSSYTIAMIFFALALITMMAMGNLAGVLALIGVYIVLGFSAQYSNIPLQIYFQKRIEESYKARVFSVSFALSQFTKPLSIMFFSFILGFNYTLVFLITGLVFVMIVVVFTKIVPKDVFDNGINMPSKEGV</sequence>
<proteinExistence type="predicted"/>
<feature type="transmembrane region" description="Helical" evidence="7">
    <location>
        <begin position="204"/>
        <end position="226"/>
    </location>
</feature>
<protein>
    <submittedName>
        <fullName evidence="8">Major Facilitator Superfamily protein</fullName>
    </submittedName>
</protein>
<evidence type="ECO:0000313" key="8">
    <source>
        <dbReference type="EMBL" id="VYT92250.1"/>
    </source>
</evidence>
<dbReference type="Pfam" id="PF07690">
    <property type="entry name" value="MFS_1"/>
    <property type="match status" value="1"/>
</dbReference>
<dbReference type="RefSeq" id="WP_207021109.1">
    <property type="nucleotide sequence ID" value="NZ_CACRUO010000026.1"/>
</dbReference>
<dbReference type="CDD" id="cd06173">
    <property type="entry name" value="MFS_MefA_like"/>
    <property type="match status" value="1"/>
</dbReference>
<feature type="transmembrane region" description="Helical" evidence="7">
    <location>
        <begin position="153"/>
        <end position="172"/>
    </location>
</feature>
<name>A0A6N3ARM5_STASI</name>
<reference evidence="8" key="1">
    <citation type="submission" date="2019-11" db="EMBL/GenBank/DDBJ databases">
        <authorList>
            <person name="Feng L."/>
        </authorList>
    </citation>
    <scope>NUCLEOTIDE SEQUENCE</scope>
    <source>
        <strain evidence="8">SsimulansLFYP27</strain>
    </source>
</reference>
<organism evidence="8">
    <name type="scientific">Staphylococcus simulans</name>
    <dbReference type="NCBI Taxonomy" id="1286"/>
    <lineage>
        <taxon>Bacteria</taxon>
        <taxon>Bacillati</taxon>
        <taxon>Bacillota</taxon>
        <taxon>Bacilli</taxon>
        <taxon>Bacillales</taxon>
        <taxon>Staphylococcaceae</taxon>
        <taxon>Staphylococcus</taxon>
    </lineage>
</organism>
<feature type="transmembrane region" description="Helical" evidence="7">
    <location>
        <begin position="85"/>
        <end position="106"/>
    </location>
</feature>
<evidence type="ECO:0000256" key="1">
    <source>
        <dbReference type="ARBA" id="ARBA00004651"/>
    </source>
</evidence>
<feature type="transmembrane region" description="Helical" evidence="7">
    <location>
        <begin position="292"/>
        <end position="311"/>
    </location>
</feature>
<evidence type="ECO:0000256" key="7">
    <source>
        <dbReference type="SAM" id="Phobius"/>
    </source>
</evidence>
<dbReference type="Gene3D" id="1.20.1250.20">
    <property type="entry name" value="MFS general substrate transporter like domains"/>
    <property type="match status" value="1"/>
</dbReference>
<dbReference type="InterPro" id="IPR036259">
    <property type="entry name" value="MFS_trans_sf"/>
</dbReference>
<dbReference type="PANTHER" id="PTHR43266:SF2">
    <property type="entry name" value="MAJOR FACILITATOR SUPERFAMILY (MFS) PROFILE DOMAIN-CONTAINING PROTEIN"/>
    <property type="match status" value="1"/>
</dbReference>
<comment type="subcellular location">
    <subcellularLocation>
        <location evidence="1">Cell membrane</location>
        <topology evidence="1">Multi-pass membrane protein</topology>
    </subcellularLocation>
</comment>
<dbReference type="EMBL" id="CACRUO010000026">
    <property type="protein sequence ID" value="VYT92250.1"/>
    <property type="molecule type" value="Genomic_DNA"/>
</dbReference>
<feature type="transmembrane region" description="Helical" evidence="7">
    <location>
        <begin position="127"/>
        <end position="147"/>
    </location>
</feature>
<gene>
    <name evidence="8" type="ORF">SSLFYP27_00976</name>
</gene>